<evidence type="ECO:0000259" key="1">
    <source>
        <dbReference type="Pfam" id="PF12680"/>
    </source>
</evidence>
<gene>
    <name evidence="2" type="ORF">SAMN04488136_13561</name>
</gene>
<dbReference type="InterPro" id="IPR032710">
    <property type="entry name" value="NTF2-like_dom_sf"/>
</dbReference>
<dbReference type="Proteomes" id="UP000198854">
    <property type="component" value="Unassembled WGS sequence"/>
</dbReference>
<sequence length="128" mass="14656">MDAKAVVIAYWQAMQSNDFYHASEWLSEDFTCDWPQSAERIKGRENFAAINSAYPANGRWQFEVMSIVAEGTQVVTNVAVTDGVVRANAITFHIVKDGLIHRQTEYWPDDYPAPEWRSAWVETLNVKE</sequence>
<evidence type="ECO:0000313" key="2">
    <source>
        <dbReference type="EMBL" id="SDH91232.1"/>
    </source>
</evidence>
<dbReference type="Pfam" id="PF12680">
    <property type="entry name" value="SnoaL_2"/>
    <property type="match status" value="1"/>
</dbReference>
<dbReference type="AlphaFoldDB" id="A0A1G8GA04"/>
<dbReference type="InterPro" id="IPR037401">
    <property type="entry name" value="SnoaL-like"/>
</dbReference>
<keyword evidence="3" id="KW-1185">Reference proteome</keyword>
<dbReference type="RefSeq" id="WP_093278860.1">
    <property type="nucleotide sequence ID" value="NZ_FNDD01000035.1"/>
</dbReference>
<organism evidence="2 3">
    <name type="scientific">Vibrio xiamenensis</name>
    <dbReference type="NCBI Taxonomy" id="861298"/>
    <lineage>
        <taxon>Bacteria</taxon>
        <taxon>Pseudomonadati</taxon>
        <taxon>Pseudomonadota</taxon>
        <taxon>Gammaproteobacteria</taxon>
        <taxon>Vibrionales</taxon>
        <taxon>Vibrionaceae</taxon>
        <taxon>Vibrio</taxon>
    </lineage>
</organism>
<accession>A0A1G8GA04</accession>
<reference evidence="2 3" key="1">
    <citation type="submission" date="2016-10" db="EMBL/GenBank/DDBJ databases">
        <authorList>
            <person name="de Groot N.N."/>
        </authorList>
    </citation>
    <scope>NUCLEOTIDE SEQUENCE [LARGE SCALE GENOMIC DNA]</scope>
    <source>
        <strain evidence="2 3">CGMCC 1.10228</strain>
    </source>
</reference>
<proteinExistence type="predicted"/>
<feature type="domain" description="SnoaL-like" evidence="1">
    <location>
        <begin position="7"/>
        <end position="102"/>
    </location>
</feature>
<dbReference type="SUPFAM" id="SSF54427">
    <property type="entry name" value="NTF2-like"/>
    <property type="match status" value="1"/>
</dbReference>
<dbReference type="Gene3D" id="3.10.450.50">
    <property type="match status" value="1"/>
</dbReference>
<dbReference type="EMBL" id="FNDD01000035">
    <property type="protein sequence ID" value="SDH91232.1"/>
    <property type="molecule type" value="Genomic_DNA"/>
</dbReference>
<evidence type="ECO:0000313" key="3">
    <source>
        <dbReference type="Proteomes" id="UP000198854"/>
    </source>
</evidence>
<dbReference type="STRING" id="861298.SAMN04488136_13561"/>
<protein>
    <submittedName>
        <fullName evidence="2">SnoaL-like domain-containing protein</fullName>
    </submittedName>
</protein>
<dbReference type="OrthoDB" id="117872at2"/>
<name>A0A1G8GA04_9VIBR</name>